<feature type="domain" description="AMP-binding enzyme C-terminal" evidence="3">
    <location>
        <begin position="79"/>
        <end position="156"/>
    </location>
</feature>
<reference evidence="4" key="1">
    <citation type="submission" date="2020-07" db="EMBL/GenBank/DDBJ databases">
        <authorList>
            <person name="Nieuwenhuis M."/>
            <person name="Van De Peppel L.J.J."/>
        </authorList>
    </citation>
    <scope>NUCLEOTIDE SEQUENCE</scope>
    <source>
        <strain evidence="4">AP01</strain>
        <tissue evidence="4">Mycelium</tissue>
    </source>
</reference>
<evidence type="ECO:0000256" key="1">
    <source>
        <dbReference type="ARBA" id="ARBA00006432"/>
    </source>
</evidence>
<organism evidence="4 5">
    <name type="scientific">Asterophora parasitica</name>
    <dbReference type="NCBI Taxonomy" id="117018"/>
    <lineage>
        <taxon>Eukaryota</taxon>
        <taxon>Fungi</taxon>
        <taxon>Dikarya</taxon>
        <taxon>Basidiomycota</taxon>
        <taxon>Agaricomycotina</taxon>
        <taxon>Agaricomycetes</taxon>
        <taxon>Agaricomycetidae</taxon>
        <taxon>Agaricales</taxon>
        <taxon>Tricholomatineae</taxon>
        <taxon>Lyophyllaceae</taxon>
        <taxon>Asterophora</taxon>
    </lineage>
</organism>
<dbReference type="InterPro" id="IPR025110">
    <property type="entry name" value="AMP-bd_C"/>
</dbReference>
<dbReference type="Gene3D" id="3.40.50.12780">
    <property type="entry name" value="N-terminal domain of ligase-like"/>
    <property type="match status" value="1"/>
</dbReference>
<dbReference type="SUPFAM" id="SSF56801">
    <property type="entry name" value="Acetyl-CoA synthetase-like"/>
    <property type="match status" value="1"/>
</dbReference>
<protein>
    <recommendedName>
        <fullName evidence="3">AMP-binding enzyme C-terminal domain-containing protein</fullName>
    </recommendedName>
</protein>
<evidence type="ECO:0000259" key="3">
    <source>
        <dbReference type="Pfam" id="PF13193"/>
    </source>
</evidence>
<name>A0A9P7KEM5_9AGAR</name>
<dbReference type="InterPro" id="IPR042099">
    <property type="entry name" value="ANL_N_sf"/>
</dbReference>
<dbReference type="GO" id="GO:0006631">
    <property type="term" value="P:fatty acid metabolic process"/>
    <property type="evidence" value="ECO:0007669"/>
    <property type="project" value="TreeGrafter"/>
</dbReference>
<dbReference type="AlphaFoldDB" id="A0A9P7KEM5"/>
<dbReference type="Pfam" id="PF13193">
    <property type="entry name" value="AMP-binding_C"/>
    <property type="match status" value="1"/>
</dbReference>
<comment type="similarity">
    <text evidence="1">Belongs to the ATP-dependent AMP-binding enzyme family.</text>
</comment>
<reference evidence="4" key="2">
    <citation type="submission" date="2021-10" db="EMBL/GenBank/DDBJ databases">
        <title>Phylogenomics reveals ancestral predisposition of the termite-cultivated fungus Termitomyces towards a domesticated lifestyle.</title>
        <authorList>
            <person name="Auxier B."/>
            <person name="Grum-Grzhimaylo A."/>
            <person name="Cardenas M.E."/>
            <person name="Lodge J.D."/>
            <person name="Laessoe T."/>
            <person name="Pedersen O."/>
            <person name="Smith M.E."/>
            <person name="Kuyper T.W."/>
            <person name="Franco-Molano E.A."/>
            <person name="Baroni T.J."/>
            <person name="Aanen D.K."/>
        </authorList>
    </citation>
    <scope>NUCLEOTIDE SEQUENCE</scope>
    <source>
        <strain evidence="4">AP01</strain>
        <tissue evidence="4">Mycelium</tissue>
    </source>
</reference>
<dbReference type="GO" id="GO:0031956">
    <property type="term" value="F:medium-chain fatty acid-CoA ligase activity"/>
    <property type="evidence" value="ECO:0007669"/>
    <property type="project" value="TreeGrafter"/>
</dbReference>
<dbReference type="OrthoDB" id="10253115at2759"/>
<dbReference type="EMBL" id="JABCKV010000019">
    <property type="protein sequence ID" value="KAG5646574.1"/>
    <property type="molecule type" value="Genomic_DNA"/>
</dbReference>
<keyword evidence="5" id="KW-1185">Reference proteome</keyword>
<accession>A0A9P7KEM5</accession>
<gene>
    <name evidence="4" type="ORF">DXG03_002877</name>
</gene>
<dbReference type="InterPro" id="IPR045851">
    <property type="entry name" value="AMP-bd_C_sf"/>
</dbReference>
<comment type="caution">
    <text evidence="4">The sequence shown here is derived from an EMBL/GenBank/DDBJ whole genome shotgun (WGS) entry which is preliminary data.</text>
</comment>
<dbReference type="Gene3D" id="3.30.300.30">
    <property type="match status" value="1"/>
</dbReference>
<evidence type="ECO:0000313" key="5">
    <source>
        <dbReference type="Proteomes" id="UP000775547"/>
    </source>
</evidence>
<dbReference type="PANTHER" id="PTHR43201">
    <property type="entry name" value="ACYL-COA SYNTHETASE"/>
    <property type="match status" value="1"/>
</dbReference>
<evidence type="ECO:0000313" key="4">
    <source>
        <dbReference type="EMBL" id="KAG5646574.1"/>
    </source>
</evidence>
<dbReference type="PANTHER" id="PTHR43201:SF5">
    <property type="entry name" value="MEDIUM-CHAIN ACYL-COA LIGASE ACSF2, MITOCHONDRIAL"/>
    <property type="match status" value="1"/>
</dbReference>
<evidence type="ECO:0000256" key="2">
    <source>
        <dbReference type="ARBA" id="ARBA00022598"/>
    </source>
</evidence>
<keyword evidence="2" id="KW-0436">Ligase</keyword>
<proteinExistence type="inferred from homology"/>
<dbReference type="Proteomes" id="UP000775547">
    <property type="component" value="Unassembled WGS sequence"/>
</dbReference>
<sequence length="183" mass="20034">MIMNGSTPASTGEVGEVWLRGPNVMKEYWRDPGKLAVTKDGWFKTGDLGCVDKEGFLYIRDRIKDIIIRGGENIDSTSVENALYADERVMEAAAVGVPHPRLGEFVAAVVSAKPGFKGQLTEASLIAAAAKSLPKFAVPVLVVIKDEPLERTESGKILKPQLRKIARDVWEAKQKGEKSRTKL</sequence>